<keyword evidence="7" id="KW-1185">Reference proteome</keyword>
<dbReference type="InterPro" id="IPR058163">
    <property type="entry name" value="LysR-type_TF_proteobact-type"/>
</dbReference>
<dbReference type="Pfam" id="PF00126">
    <property type="entry name" value="HTH_1"/>
    <property type="match status" value="1"/>
</dbReference>
<evidence type="ECO:0000256" key="4">
    <source>
        <dbReference type="ARBA" id="ARBA00023163"/>
    </source>
</evidence>
<sequence length="290" mass="32177">MDWMKMPPLAALRAFSSFAEHGNLADAAKGLNVSHAAISQQLRALETYLGVALVERQGRALQLTPEGKRLAQATQLGFAMISNVVQEVANERDARPLHISCTPMFAAKWLMPRLGSFRERHPEVDLVLDPTGAVVDLDAAGVDIALRYGQGHWPGLDAELLMSVQLVVVAAPSLVQGQQVSQPEDLRCFPWIEELGTNEASSWMRSRGVDDGPRGARITLPGNLLLDAVLRGQGVAMKIKEFVQEELDSQRLLTLFHEEVSGGYYIVTRPGFMRPQTRKFLSWLRQQREK</sequence>
<dbReference type="RefSeq" id="WP_153546561.1">
    <property type="nucleotide sequence ID" value="NZ_WIXK01000003.1"/>
</dbReference>
<evidence type="ECO:0000256" key="3">
    <source>
        <dbReference type="ARBA" id="ARBA00023125"/>
    </source>
</evidence>
<dbReference type="GO" id="GO:0006351">
    <property type="term" value="P:DNA-templated transcription"/>
    <property type="evidence" value="ECO:0007669"/>
    <property type="project" value="TreeGrafter"/>
</dbReference>
<dbReference type="SUPFAM" id="SSF53850">
    <property type="entry name" value="Periplasmic binding protein-like II"/>
    <property type="match status" value="1"/>
</dbReference>
<dbReference type="EMBL" id="WIXK01000003">
    <property type="protein sequence ID" value="MQY42422.1"/>
    <property type="molecule type" value="Genomic_DNA"/>
</dbReference>
<evidence type="ECO:0000313" key="6">
    <source>
        <dbReference type="EMBL" id="MQY42422.1"/>
    </source>
</evidence>
<evidence type="ECO:0000313" key="7">
    <source>
        <dbReference type="Proteomes" id="UP000436694"/>
    </source>
</evidence>
<evidence type="ECO:0000256" key="1">
    <source>
        <dbReference type="ARBA" id="ARBA00009437"/>
    </source>
</evidence>
<dbReference type="PANTHER" id="PTHR30537:SF79">
    <property type="entry name" value="TRANSCRIPTIONAL REGULATOR-RELATED"/>
    <property type="match status" value="1"/>
</dbReference>
<evidence type="ECO:0000259" key="5">
    <source>
        <dbReference type="PROSITE" id="PS50931"/>
    </source>
</evidence>
<accession>A0A844AWX1</accession>
<dbReference type="InterPro" id="IPR036390">
    <property type="entry name" value="WH_DNA-bd_sf"/>
</dbReference>
<keyword evidence="2" id="KW-0805">Transcription regulation</keyword>
<protein>
    <submittedName>
        <fullName evidence="6">LysR family transcriptional regulator</fullName>
    </submittedName>
</protein>
<gene>
    <name evidence="6" type="ORF">GG681_07185</name>
</gene>
<dbReference type="AlphaFoldDB" id="A0A844AWX1"/>
<comment type="caution">
    <text evidence="6">The sequence shown here is derived from an EMBL/GenBank/DDBJ whole genome shotgun (WGS) entry which is preliminary data.</text>
</comment>
<comment type="similarity">
    <text evidence="1">Belongs to the LysR transcriptional regulatory family.</text>
</comment>
<dbReference type="Gene3D" id="1.10.10.10">
    <property type="entry name" value="Winged helix-like DNA-binding domain superfamily/Winged helix DNA-binding domain"/>
    <property type="match status" value="1"/>
</dbReference>
<dbReference type="GO" id="GO:0003700">
    <property type="term" value="F:DNA-binding transcription factor activity"/>
    <property type="evidence" value="ECO:0007669"/>
    <property type="project" value="InterPro"/>
</dbReference>
<keyword evidence="3" id="KW-0238">DNA-binding</keyword>
<dbReference type="PROSITE" id="PS50931">
    <property type="entry name" value="HTH_LYSR"/>
    <property type="match status" value="1"/>
</dbReference>
<feature type="domain" description="HTH lysR-type" evidence="5">
    <location>
        <begin position="7"/>
        <end position="64"/>
    </location>
</feature>
<dbReference type="SUPFAM" id="SSF46785">
    <property type="entry name" value="Winged helix' DNA-binding domain"/>
    <property type="match status" value="1"/>
</dbReference>
<dbReference type="Pfam" id="PF03466">
    <property type="entry name" value="LysR_substrate"/>
    <property type="match status" value="1"/>
</dbReference>
<dbReference type="Gene3D" id="3.40.190.10">
    <property type="entry name" value="Periplasmic binding protein-like II"/>
    <property type="match status" value="2"/>
</dbReference>
<dbReference type="InterPro" id="IPR005119">
    <property type="entry name" value="LysR_subst-bd"/>
</dbReference>
<dbReference type="InterPro" id="IPR036388">
    <property type="entry name" value="WH-like_DNA-bd_sf"/>
</dbReference>
<organism evidence="6 7">
    <name type="scientific">Tritonibacter aquimaris</name>
    <dbReference type="NCBI Taxonomy" id="2663379"/>
    <lineage>
        <taxon>Bacteria</taxon>
        <taxon>Pseudomonadati</taxon>
        <taxon>Pseudomonadota</taxon>
        <taxon>Alphaproteobacteria</taxon>
        <taxon>Rhodobacterales</taxon>
        <taxon>Paracoccaceae</taxon>
        <taxon>Tritonibacter</taxon>
    </lineage>
</organism>
<dbReference type="PANTHER" id="PTHR30537">
    <property type="entry name" value="HTH-TYPE TRANSCRIPTIONAL REGULATOR"/>
    <property type="match status" value="1"/>
</dbReference>
<name>A0A844AWX1_9RHOB</name>
<reference evidence="6 7" key="1">
    <citation type="submission" date="2019-10" db="EMBL/GenBank/DDBJ databases">
        <title>Epibacterium sp. nov., isolated from seawater.</title>
        <authorList>
            <person name="Zhang X."/>
            <person name="Li N."/>
        </authorList>
    </citation>
    <scope>NUCLEOTIDE SEQUENCE [LARGE SCALE GENOMIC DNA]</scope>
    <source>
        <strain evidence="6 7">SM1969</strain>
    </source>
</reference>
<dbReference type="InterPro" id="IPR000847">
    <property type="entry name" value="LysR_HTH_N"/>
</dbReference>
<dbReference type="PRINTS" id="PR00039">
    <property type="entry name" value="HTHLYSR"/>
</dbReference>
<keyword evidence="4" id="KW-0804">Transcription</keyword>
<dbReference type="GO" id="GO:0043565">
    <property type="term" value="F:sequence-specific DNA binding"/>
    <property type="evidence" value="ECO:0007669"/>
    <property type="project" value="TreeGrafter"/>
</dbReference>
<proteinExistence type="inferred from homology"/>
<evidence type="ECO:0000256" key="2">
    <source>
        <dbReference type="ARBA" id="ARBA00023015"/>
    </source>
</evidence>
<dbReference type="Proteomes" id="UP000436694">
    <property type="component" value="Unassembled WGS sequence"/>
</dbReference>